<gene>
    <name evidence="3" type="ORF">OPV22_021130</name>
</gene>
<keyword evidence="2" id="KW-0732">Signal</keyword>
<reference evidence="3 4" key="1">
    <citation type="submission" date="2022-12" db="EMBL/GenBank/DDBJ databases">
        <title>Chromosome-scale assembly of the Ensete ventricosum genome.</title>
        <authorList>
            <person name="Dussert Y."/>
            <person name="Stocks J."/>
            <person name="Wendawek A."/>
            <person name="Woldeyes F."/>
            <person name="Nichols R.A."/>
            <person name="Borrell J.S."/>
        </authorList>
    </citation>
    <scope>NUCLEOTIDE SEQUENCE [LARGE SCALE GENOMIC DNA]</scope>
    <source>
        <strain evidence="4">cv. Maze</strain>
        <tissue evidence="3">Seeds</tissue>
    </source>
</reference>
<dbReference type="Proteomes" id="UP001222027">
    <property type="component" value="Unassembled WGS sequence"/>
</dbReference>
<name>A0AAV8QRJ0_ENSVE</name>
<feature type="signal peptide" evidence="2">
    <location>
        <begin position="1"/>
        <end position="16"/>
    </location>
</feature>
<proteinExistence type="predicted"/>
<protein>
    <submittedName>
        <fullName evidence="3">Uncharacterized protein</fullName>
    </submittedName>
</protein>
<dbReference type="EMBL" id="JAQQAF010000006">
    <property type="protein sequence ID" value="KAJ8477403.1"/>
    <property type="molecule type" value="Genomic_DNA"/>
</dbReference>
<evidence type="ECO:0000256" key="1">
    <source>
        <dbReference type="SAM" id="MobiDB-lite"/>
    </source>
</evidence>
<accession>A0AAV8QRJ0</accession>
<evidence type="ECO:0000313" key="4">
    <source>
        <dbReference type="Proteomes" id="UP001222027"/>
    </source>
</evidence>
<evidence type="ECO:0000256" key="2">
    <source>
        <dbReference type="SAM" id="SignalP"/>
    </source>
</evidence>
<comment type="caution">
    <text evidence="3">The sequence shown here is derived from an EMBL/GenBank/DDBJ whole genome shotgun (WGS) entry which is preliminary data.</text>
</comment>
<evidence type="ECO:0000313" key="3">
    <source>
        <dbReference type="EMBL" id="KAJ8477403.1"/>
    </source>
</evidence>
<feature type="region of interest" description="Disordered" evidence="1">
    <location>
        <begin position="43"/>
        <end position="84"/>
    </location>
</feature>
<sequence>MLCAILVSCFCCRCQAVAIPILRPRTGGGAVRVPARVTVIGRRPAPPEVASPDSDMDESKRVVPSCPDPLHNNSGSENGDVLLF</sequence>
<feature type="chain" id="PRO_5043541154" evidence="2">
    <location>
        <begin position="17"/>
        <end position="84"/>
    </location>
</feature>
<dbReference type="AlphaFoldDB" id="A0AAV8QRJ0"/>
<keyword evidence="4" id="KW-1185">Reference proteome</keyword>
<organism evidence="3 4">
    <name type="scientific">Ensete ventricosum</name>
    <name type="common">Abyssinian banana</name>
    <name type="synonym">Musa ensete</name>
    <dbReference type="NCBI Taxonomy" id="4639"/>
    <lineage>
        <taxon>Eukaryota</taxon>
        <taxon>Viridiplantae</taxon>
        <taxon>Streptophyta</taxon>
        <taxon>Embryophyta</taxon>
        <taxon>Tracheophyta</taxon>
        <taxon>Spermatophyta</taxon>
        <taxon>Magnoliopsida</taxon>
        <taxon>Liliopsida</taxon>
        <taxon>Zingiberales</taxon>
        <taxon>Musaceae</taxon>
        <taxon>Ensete</taxon>
    </lineage>
</organism>